<evidence type="ECO:0000313" key="2">
    <source>
        <dbReference type="Proteomes" id="UP000077177"/>
    </source>
</evidence>
<dbReference type="Proteomes" id="UP000077177">
    <property type="component" value="Chromosome"/>
</dbReference>
<organism evidence="1 2">
    <name type="scientific">Flavisolibacter tropicus</name>
    <dbReference type="NCBI Taxonomy" id="1492898"/>
    <lineage>
        <taxon>Bacteria</taxon>
        <taxon>Pseudomonadati</taxon>
        <taxon>Bacteroidota</taxon>
        <taxon>Chitinophagia</taxon>
        <taxon>Chitinophagales</taxon>
        <taxon>Chitinophagaceae</taxon>
        <taxon>Flavisolibacter</taxon>
    </lineage>
</organism>
<evidence type="ECO:0000313" key="1">
    <source>
        <dbReference type="EMBL" id="ANE50739.1"/>
    </source>
</evidence>
<dbReference type="SUPFAM" id="SSF69360">
    <property type="entry name" value="Cell wall binding repeat"/>
    <property type="match status" value="1"/>
</dbReference>
<dbReference type="Pfam" id="PF14903">
    <property type="entry name" value="WG_beta_rep"/>
    <property type="match status" value="4"/>
</dbReference>
<dbReference type="InterPro" id="IPR032774">
    <property type="entry name" value="WG_beta_rep"/>
</dbReference>
<protein>
    <recommendedName>
        <fullName evidence="3">WG repeat-containing protein</fullName>
    </recommendedName>
</protein>
<reference evidence="2" key="1">
    <citation type="submission" date="2015-01" db="EMBL/GenBank/DDBJ databases">
        <title>Flavisolibacter sp./LCS9/ whole genome sequencing.</title>
        <authorList>
            <person name="Kim M.K."/>
            <person name="Srinivasan S."/>
            <person name="Lee J.-J."/>
        </authorList>
    </citation>
    <scope>NUCLEOTIDE SEQUENCE [LARGE SCALE GENOMIC DNA]</scope>
    <source>
        <strain evidence="2">LCS9</strain>
    </source>
</reference>
<dbReference type="EMBL" id="CP011390">
    <property type="protein sequence ID" value="ANE50739.1"/>
    <property type="molecule type" value="Genomic_DNA"/>
</dbReference>
<dbReference type="KEGG" id="fla:SY85_09755"/>
<name>A0A172TUH7_9BACT</name>
<accession>A0A172TUH7</accession>
<proteinExistence type="predicted"/>
<dbReference type="AlphaFoldDB" id="A0A172TUH7"/>
<gene>
    <name evidence="1" type="ORF">SY85_09755</name>
</gene>
<dbReference type="STRING" id="1492898.SY85_09755"/>
<sequence>MSVCVSFSQKSQLPYDSVAAFKEDMAMVTKNGRYGFINRDYKELIPPMYVSAYDFSEGVAAVEVYDSLTAAEGNSAWIFIDKTGKQAVPGNYQFLEYPFSEGLAVVDKENKKVVINKKGEVLAITDPSWVLPFQFGFAKVKNDQMQYGVVNLKGQLVVPVEYEQVTLLSPKLVQVEKEGQLGFYNTKGKKLTKLMYQEVDTLNNGFVKVMEKGKYGLLNKEGIEVVAPKYVQIDDFEEGLAPVKRNDKWGYIDEKGKEVIPVKYKFANSFINGKATVIMNDEEFFIDKKGKYVNEHYTDFILSKESLTKEATEKAFLHILNDIVTKYPYAESEEVIMDSLFSIHKGILSGSYREYTPKGVGVMRLSMPVSKIKEVWYDYNMGFYLEGNTGTIQIAKPGETRFEEESTSGMVHLAALKDGAHGQRWIEQLTIALNALKKYYP</sequence>
<dbReference type="PANTHER" id="PTHR37841">
    <property type="entry name" value="GLR2918 PROTEIN"/>
    <property type="match status" value="1"/>
</dbReference>
<evidence type="ECO:0008006" key="3">
    <source>
        <dbReference type="Google" id="ProtNLM"/>
    </source>
</evidence>
<dbReference type="PATRIC" id="fig|1492898.3.peg.2091"/>
<reference evidence="1 2" key="2">
    <citation type="journal article" date="2016" name="Int. J. Syst. Evol. Microbiol.">
        <title>Flavisolibacter tropicus sp. nov., isolated from tropical soil.</title>
        <authorList>
            <person name="Lee J.J."/>
            <person name="Kang M.S."/>
            <person name="Kim G.S."/>
            <person name="Lee C.S."/>
            <person name="Lim S."/>
            <person name="Lee J."/>
            <person name="Roh S.H."/>
            <person name="Kang H."/>
            <person name="Ha J.M."/>
            <person name="Bae S."/>
            <person name="Jung H.Y."/>
            <person name="Kim M.K."/>
        </authorList>
    </citation>
    <scope>NUCLEOTIDE SEQUENCE [LARGE SCALE GENOMIC DNA]</scope>
    <source>
        <strain evidence="1 2">LCS9</strain>
    </source>
</reference>
<dbReference type="PANTHER" id="PTHR37841:SF1">
    <property type="entry name" value="DUF3298 DOMAIN-CONTAINING PROTEIN"/>
    <property type="match status" value="1"/>
</dbReference>
<keyword evidence="2" id="KW-1185">Reference proteome</keyword>